<dbReference type="InterPro" id="IPR028994">
    <property type="entry name" value="Integrin_alpha_N"/>
</dbReference>
<dbReference type="Proteomes" id="UP000578819">
    <property type="component" value="Unassembled WGS sequence"/>
</dbReference>
<sequence length="373" mass="39804">MWTRRTVAAALTASAICIGVAFPAGAATREASDRNRVANQQPGEPFYGDLDGDGHNDRISLAAGDIDCLIIVEAGDPAGSHHPPVTHSYQPPALWQHSCPDVGIVVDLGGDGEAELVLGWANTPRLLGYQLFALRSFLPFTTVGSGFYNHSSRLELADLDGDGLLDIVVTGGWGLRTFRNLPDGTLAIGPHGTCTVAIHIALADFNHDGGTDIVVSTLDSCGDPDTPSRLLVMLSDGRRVTLDGNSNFPTVTTLDANRDGHLDIRATRLGTVTTYFGGGDGRFVTGPVTNDDLAHAYRNTPKVIKVRVNDWASTTATLTIVTPPQYGYLSTADPRYEVKYVRTAAHKLADTFVYQLADNGKSDTATVTVKMKD</sequence>
<evidence type="ECO:0000313" key="5">
    <source>
        <dbReference type="Proteomes" id="UP000578819"/>
    </source>
</evidence>
<name>A0A7W7SU15_9ACTN</name>
<evidence type="ECO:0008006" key="6">
    <source>
        <dbReference type="Google" id="ProtNLM"/>
    </source>
</evidence>
<evidence type="ECO:0000313" key="4">
    <source>
        <dbReference type="EMBL" id="MBB4960924.1"/>
    </source>
</evidence>
<dbReference type="InterPro" id="IPR013517">
    <property type="entry name" value="FG-GAP"/>
</dbReference>
<keyword evidence="1 3" id="KW-0732">Signal</keyword>
<proteinExistence type="predicted"/>
<feature type="chain" id="PRO_5031480025" description="VCBS repeat-containing protein" evidence="3">
    <location>
        <begin position="27"/>
        <end position="373"/>
    </location>
</feature>
<organism evidence="4 5">
    <name type="scientific">Micromonospora polyrhachis</name>
    <dbReference type="NCBI Taxonomy" id="1282883"/>
    <lineage>
        <taxon>Bacteria</taxon>
        <taxon>Bacillati</taxon>
        <taxon>Actinomycetota</taxon>
        <taxon>Actinomycetes</taxon>
        <taxon>Micromonosporales</taxon>
        <taxon>Micromonosporaceae</taxon>
        <taxon>Micromonospora</taxon>
    </lineage>
</organism>
<dbReference type="PANTHER" id="PTHR46580:SF2">
    <property type="entry name" value="MAM DOMAIN-CONTAINING PROTEIN"/>
    <property type="match status" value="1"/>
</dbReference>
<dbReference type="RefSeq" id="WP_184536620.1">
    <property type="nucleotide sequence ID" value="NZ_JACHJW010000001.1"/>
</dbReference>
<dbReference type="Pfam" id="PF17963">
    <property type="entry name" value="Big_9"/>
    <property type="match status" value="1"/>
</dbReference>
<reference evidence="4 5" key="1">
    <citation type="submission" date="2020-08" db="EMBL/GenBank/DDBJ databases">
        <title>Sequencing the genomes of 1000 actinobacteria strains.</title>
        <authorList>
            <person name="Klenk H.-P."/>
        </authorList>
    </citation>
    <scope>NUCLEOTIDE SEQUENCE [LARGE SCALE GENOMIC DNA]</scope>
    <source>
        <strain evidence="4 5">DSM 45886</strain>
    </source>
</reference>
<accession>A0A7W7SU15</accession>
<evidence type="ECO:0000256" key="1">
    <source>
        <dbReference type="ARBA" id="ARBA00022729"/>
    </source>
</evidence>
<dbReference type="Pfam" id="PF13517">
    <property type="entry name" value="FG-GAP_3"/>
    <property type="match status" value="1"/>
</dbReference>
<dbReference type="SUPFAM" id="SSF69318">
    <property type="entry name" value="Integrin alpha N-terminal domain"/>
    <property type="match status" value="1"/>
</dbReference>
<feature type="region of interest" description="Disordered" evidence="2">
    <location>
        <begin position="30"/>
        <end position="50"/>
    </location>
</feature>
<keyword evidence="5" id="KW-1185">Reference proteome</keyword>
<protein>
    <recommendedName>
        <fullName evidence="6">VCBS repeat-containing protein</fullName>
    </recommendedName>
</protein>
<evidence type="ECO:0000256" key="3">
    <source>
        <dbReference type="SAM" id="SignalP"/>
    </source>
</evidence>
<evidence type="ECO:0000256" key="2">
    <source>
        <dbReference type="SAM" id="MobiDB-lite"/>
    </source>
</evidence>
<dbReference type="AlphaFoldDB" id="A0A7W7SU15"/>
<feature type="signal peptide" evidence="3">
    <location>
        <begin position="1"/>
        <end position="26"/>
    </location>
</feature>
<dbReference type="PANTHER" id="PTHR46580">
    <property type="entry name" value="SENSOR KINASE-RELATED"/>
    <property type="match status" value="1"/>
</dbReference>
<gene>
    <name evidence="4" type="ORF">FHR38_004657</name>
</gene>
<dbReference type="EMBL" id="JACHJW010000001">
    <property type="protein sequence ID" value="MBB4960924.1"/>
    <property type="molecule type" value="Genomic_DNA"/>
</dbReference>
<comment type="caution">
    <text evidence="4">The sequence shown here is derived from an EMBL/GenBank/DDBJ whole genome shotgun (WGS) entry which is preliminary data.</text>
</comment>